<dbReference type="AlphaFoldDB" id="A0A6P8I8S4"/>
<protein>
    <submittedName>
        <fullName evidence="3">Uncharacterized protein LOC116297411</fullName>
    </submittedName>
</protein>
<gene>
    <name evidence="3" type="primary">LOC116297411</name>
</gene>
<accession>A0A6P8I8S4</accession>
<keyword evidence="2" id="KW-1185">Reference proteome</keyword>
<dbReference type="SUPFAM" id="SSF58100">
    <property type="entry name" value="Bacterial hemolysins"/>
    <property type="match status" value="1"/>
</dbReference>
<dbReference type="RefSeq" id="XP_031561492.1">
    <property type="nucleotide sequence ID" value="XM_031705632.1"/>
</dbReference>
<name>A0A6P8I8S4_ACTTE</name>
<feature type="coiled-coil region" evidence="1">
    <location>
        <begin position="128"/>
        <end position="162"/>
    </location>
</feature>
<evidence type="ECO:0000313" key="2">
    <source>
        <dbReference type="Proteomes" id="UP000515163"/>
    </source>
</evidence>
<evidence type="ECO:0000256" key="1">
    <source>
        <dbReference type="SAM" id="Coils"/>
    </source>
</evidence>
<proteinExistence type="predicted"/>
<dbReference type="OrthoDB" id="5962291at2759"/>
<dbReference type="InParanoid" id="A0A6P8I8S4"/>
<dbReference type="KEGG" id="aten:116297411"/>
<keyword evidence="1" id="KW-0175">Coiled coil</keyword>
<organism evidence="2 3">
    <name type="scientific">Actinia tenebrosa</name>
    <name type="common">Australian red waratah sea anemone</name>
    <dbReference type="NCBI Taxonomy" id="6105"/>
    <lineage>
        <taxon>Eukaryota</taxon>
        <taxon>Metazoa</taxon>
        <taxon>Cnidaria</taxon>
        <taxon>Anthozoa</taxon>
        <taxon>Hexacorallia</taxon>
        <taxon>Actiniaria</taxon>
        <taxon>Actiniidae</taxon>
        <taxon>Actinia</taxon>
    </lineage>
</organism>
<evidence type="ECO:0000313" key="3">
    <source>
        <dbReference type="RefSeq" id="XP_031561492.1"/>
    </source>
</evidence>
<reference evidence="3" key="1">
    <citation type="submission" date="2025-08" db="UniProtKB">
        <authorList>
            <consortium name="RefSeq"/>
        </authorList>
    </citation>
    <scope>IDENTIFICATION</scope>
    <source>
        <tissue evidence="3">Tentacle</tissue>
    </source>
</reference>
<dbReference type="GeneID" id="116297411"/>
<sequence length="164" mass="19071">MASEPNDTQMQVERLTNEIEDMPRDMAIFSLCLKSLFAEGAVGTNAEAAVKFRKLRDDTRNDAMVYLKVVLPICVEFVASISEFFEYYETLDYEEWCDKLEDILEETTACKQLCETITKMHEDILVPLKKRQDQANLVVQELKDLQLEFERKKKELEKSADEKS</sequence>
<dbReference type="Proteomes" id="UP000515163">
    <property type="component" value="Unplaced"/>
</dbReference>
<feature type="non-terminal residue" evidence="3">
    <location>
        <position position="164"/>
    </location>
</feature>